<keyword evidence="1" id="KW-1133">Transmembrane helix</keyword>
<gene>
    <name evidence="2" type="ORF">VTAP4600_A1885</name>
</gene>
<name>A0A2N8ZD84_9VIBR</name>
<keyword evidence="3" id="KW-1185">Reference proteome</keyword>
<feature type="transmembrane region" description="Helical" evidence="1">
    <location>
        <begin position="375"/>
        <end position="392"/>
    </location>
</feature>
<proteinExistence type="predicted"/>
<feature type="transmembrane region" description="Helical" evidence="1">
    <location>
        <begin position="21"/>
        <end position="41"/>
    </location>
</feature>
<sequence>MPLRANWADFDSELYRCGFRPFFLLTSVYATLLFGFGDLWLSIANTPLSGQALPIESVDIWFVHELVFGVGMCGLSGFLLTAFPAWTGSNKVESKKLGMLVVSWMLARISAWLLPIAGEWPLVMTNLLFITLLLKFLAPSIVERKHRKHRIFYYQLCLLTSVVFIGYYFWLTGNLATTLTLMDTSVGLLIVLLLTVLSRMSMVIVNHAIRRYQVPDVCHVAKPTRRNFAISIILGYLAVNIAMGGGSISGWLALASAAAVLNILNDWHLPKVWRDVYVQLGYSLYILIAVGFSVIGVNAILGQTENMTAMSHVFSGVMSAALLLIMLVVGQKHTGHQLSYSPSIKLMMMLVVLPLVAQFVDLFGLDISFGKSDDIAMVMSFVIYFIVFRSTLASTRIDGKEG</sequence>
<dbReference type="Proteomes" id="UP000235828">
    <property type="component" value="Chromosome A"/>
</dbReference>
<protein>
    <recommendedName>
        <fullName evidence="4">NnrS family protein</fullName>
    </recommendedName>
</protein>
<dbReference type="AlphaFoldDB" id="A0A2N8ZD84"/>
<feature type="transmembrane region" description="Helical" evidence="1">
    <location>
        <begin position="120"/>
        <end position="139"/>
    </location>
</feature>
<feature type="transmembrane region" description="Helical" evidence="1">
    <location>
        <begin position="276"/>
        <end position="301"/>
    </location>
</feature>
<evidence type="ECO:0000256" key="1">
    <source>
        <dbReference type="SAM" id="Phobius"/>
    </source>
</evidence>
<dbReference type="EMBL" id="LT960611">
    <property type="protein sequence ID" value="SON49864.1"/>
    <property type="molecule type" value="Genomic_DNA"/>
</dbReference>
<feature type="transmembrane region" description="Helical" evidence="1">
    <location>
        <begin position="226"/>
        <end position="242"/>
    </location>
</feature>
<accession>A0A2N8ZD84</accession>
<feature type="transmembrane region" description="Helical" evidence="1">
    <location>
        <begin position="151"/>
        <end position="170"/>
    </location>
</feature>
<keyword evidence="1" id="KW-0812">Transmembrane</keyword>
<reference evidence="2 3" key="1">
    <citation type="submission" date="2017-10" db="EMBL/GenBank/DDBJ databases">
        <authorList>
            <person name="Banno H."/>
            <person name="Chua N.-H."/>
        </authorList>
    </citation>
    <scope>NUCLEOTIDE SEQUENCE [LARGE SCALE GENOMIC DNA]</scope>
    <source>
        <strain evidence="2">Vibrio tapetis CECT4600</strain>
    </source>
</reference>
<evidence type="ECO:0000313" key="2">
    <source>
        <dbReference type="EMBL" id="SON49864.1"/>
    </source>
</evidence>
<evidence type="ECO:0000313" key="3">
    <source>
        <dbReference type="Proteomes" id="UP000235828"/>
    </source>
</evidence>
<feature type="transmembrane region" description="Helical" evidence="1">
    <location>
        <begin position="307"/>
        <end position="329"/>
    </location>
</feature>
<dbReference type="Pfam" id="PF05940">
    <property type="entry name" value="NnrS"/>
    <property type="match status" value="1"/>
</dbReference>
<keyword evidence="1" id="KW-0472">Membrane</keyword>
<feature type="transmembrane region" description="Helical" evidence="1">
    <location>
        <begin position="97"/>
        <end position="114"/>
    </location>
</feature>
<feature type="transmembrane region" description="Helical" evidence="1">
    <location>
        <begin position="61"/>
        <end position="85"/>
    </location>
</feature>
<feature type="transmembrane region" description="Helical" evidence="1">
    <location>
        <begin position="185"/>
        <end position="205"/>
    </location>
</feature>
<dbReference type="RefSeq" id="WP_102522459.1">
    <property type="nucleotide sequence ID" value="NZ_LT960611.1"/>
</dbReference>
<dbReference type="OrthoDB" id="9770040at2"/>
<dbReference type="InterPro" id="IPR010266">
    <property type="entry name" value="NnrS"/>
</dbReference>
<organism evidence="2 3">
    <name type="scientific">Vibrio tapetis subsp. tapetis</name>
    <dbReference type="NCBI Taxonomy" id="1671868"/>
    <lineage>
        <taxon>Bacteria</taxon>
        <taxon>Pseudomonadati</taxon>
        <taxon>Pseudomonadota</taxon>
        <taxon>Gammaproteobacteria</taxon>
        <taxon>Vibrionales</taxon>
        <taxon>Vibrionaceae</taxon>
        <taxon>Vibrio</taxon>
    </lineage>
</organism>
<evidence type="ECO:0008006" key="4">
    <source>
        <dbReference type="Google" id="ProtNLM"/>
    </source>
</evidence>
<feature type="transmembrane region" description="Helical" evidence="1">
    <location>
        <begin position="350"/>
        <end position="369"/>
    </location>
</feature>
<dbReference type="KEGG" id="vta:A1885"/>